<comment type="cofactor">
    <cofactor evidence="13">
        <name>iron-sulfur cluster</name>
        <dbReference type="ChEBI" id="CHEBI:30408"/>
    </cofactor>
</comment>
<evidence type="ECO:0000256" key="10">
    <source>
        <dbReference type="ARBA" id="ARBA00023014"/>
    </source>
</evidence>
<dbReference type="GeneID" id="89337069"/>
<comment type="cofactor">
    <cofactor evidence="1">
        <name>Mn(2+)</name>
        <dbReference type="ChEBI" id="CHEBI:29035"/>
    </cofactor>
</comment>
<dbReference type="PANTHER" id="PTHR36531">
    <property type="entry name" value="CRISPR-ASSOCIATED EXONUCLEASE CAS4"/>
    <property type="match status" value="1"/>
</dbReference>
<dbReference type="EMBL" id="CP146016">
    <property type="protein sequence ID" value="WWQ59771.1"/>
    <property type="molecule type" value="Genomic_DNA"/>
</dbReference>
<dbReference type="GO" id="GO:0046872">
    <property type="term" value="F:metal ion binding"/>
    <property type="evidence" value="ECO:0007669"/>
    <property type="project" value="UniProtKB-KW"/>
</dbReference>
<evidence type="ECO:0000256" key="9">
    <source>
        <dbReference type="ARBA" id="ARBA00023004"/>
    </source>
</evidence>
<dbReference type="NCBIfam" id="TIGR00372">
    <property type="entry name" value="cas4"/>
    <property type="match status" value="1"/>
</dbReference>
<keyword evidence="16" id="KW-1185">Reference proteome</keyword>
<evidence type="ECO:0000256" key="3">
    <source>
        <dbReference type="ARBA" id="ARBA00012768"/>
    </source>
</evidence>
<dbReference type="Gene3D" id="3.90.320.10">
    <property type="match status" value="1"/>
</dbReference>
<dbReference type="GO" id="GO:0004527">
    <property type="term" value="F:exonuclease activity"/>
    <property type="evidence" value="ECO:0007669"/>
    <property type="project" value="UniProtKB-KW"/>
</dbReference>
<evidence type="ECO:0000256" key="6">
    <source>
        <dbReference type="ARBA" id="ARBA00022723"/>
    </source>
</evidence>
<gene>
    <name evidence="15" type="primary">cas4</name>
    <name evidence="15" type="ORF">V6M85_09830</name>
</gene>
<protein>
    <recommendedName>
        <fullName evidence="4 13">CRISPR-associated exonuclease Cas4</fullName>
        <ecNumber evidence="3 13">3.1.12.1</ecNumber>
    </recommendedName>
</protein>
<evidence type="ECO:0000313" key="15">
    <source>
        <dbReference type="EMBL" id="WWQ59771.1"/>
    </source>
</evidence>
<evidence type="ECO:0000256" key="1">
    <source>
        <dbReference type="ARBA" id="ARBA00001936"/>
    </source>
</evidence>
<dbReference type="Pfam" id="PF01930">
    <property type="entry name" value="Cas_Cas4"/>
    <property type="match status" value="1"/>
</dbReference>
<comment type="similarity">
    <text evidence="2 13">Belongs to the CRISPR-associated exonuclease Cas4 family.</text>
</comment>
<evidence type="ECO:0000256" key="7">
    <source>
        <dbReference type="ARBA" id="ARBA00022801"/>
    </source>
</evidence>
<dbReference type="InterPro" id="IPR013343">
    <property type="entry name" value="CRISPR-assoc_prot_Cas4"/>
</dbReference>
<evidence type="ECO:0000256" key="13">
    <source>
        <dbReference type="RuleBase" id="RU365022"/>
    </source>
</evidence>
<dbReference type="InterPro" id="IPR022765">
    <property type="entry name" value="Dna2/Cas4_DUF83"/>
</dbReference>
<keyword evidence="6 13" id="KW-0479">Metal-binding</keyword>
<proteinExistence type="inferred from homology"/>
<keyword evidence="12 13" id="KW-0464">Manganese</keyword>
<evidence type="ECO:0000256" key="8">
    <source>
        <dbReference type="ARBA" id="ARBA00022839"/>
    </source>
</evidence>
<keyword evidence="8 13" id="KW-0269">Exonuclease</keyword>
<evidence type="ECO:0000256" key="5">
    <source>
        <dbReference type="ARBA" id="ARBA00022722"/>
    </source>
</evidence>
<dbReference type="Proteomes" id="UP001432202">
    <property type="component" value="Chromosome"/>
</dbReference>
<name>A0AAX4L0P2_9CREN</name>
<sequence length="202" mass="23518">MITEFILKRKLEDYLSHVRDENTIYVTDLVRCPRKIKYENQYKELSITQVYEPSAILGDLLHIGLETLLKNNFNADAEVEAERNIQVLGKTYKIKGKADVLIKNENDKKIVIEIKSSRSDKGLPHIHHKIQLQIYLWLFSAEKGILVYITPDRITEYEVNDPLDEATIIRYAEDIITLRNAPKFNWECKYCVFSAICPSKLS</sequence>
<evidence type="ECO:0000256" key="12">
    <source>
        <dbReference type="ARBA" id="ARBA00023211"/>
    </source>
</evidence>
<keyword evidence="5 13" id="KW-0540">Nuclease</keyword>
<dbReference type="PANTHER" id="PTHR36531:SF2">
    <property type="entry name" value="CRISPR-ASSOCIATED EXONUCLEASE CAS4"/>
    <property type="match status" value="1"/>
</dbReference>
<evidence type="ECO:0000256" key="4">
    <source>
        <dbReference type="ARBA" id="ARBA00020049"/>
    </source>
</evidence>
<dbReference type="InterPro" id="IPR011604">
    <property type="entry name" value="PDDEXK-like_dom_sf"/>
</dbReference>
<evidence type="ECO:0000259" key="14">
    <source>
        <dbReference type="Pfam" id="PF01930"/>
    </source>
</evidence>
<keyword evidence="11 13" id="KW-0051">Antiviral defense</keyword>
<dbReference type="EC" id="3.1.12.1" evidence="3 13"/>
<evidence type="ECO:0000256" key="2">
    <source>
        <dbReference type="ARBA" id="ARBA00009189"/>
    </source>
</evidence>
<comment type="cofactor">
    <cofactor evidence="13">
        <name>Mg(2+)</name>
        <dbReference type="ChEBI" id="CHEBI:18420"/>
    </cofactor>
    <cofactor evidence="13">
        <name>Mn(2+)</name>
        <dbReference type="ChEBI" id="CHEBI:29035"/>
    </cofactor>
    <text evidence="13">Mg(2+) or Mn(2+) required for ssDNA cleavage activity.</text>
</comment>
<dbReference type="GO" id="GO:0051536">
    <property type="term" value="F:iron-sulfur cluster binding"/>
    <property type="evidence" value="ECO:0007669"/>
    <property type="project" value="UniProtKB-KW"/>
</dbReference>
<evidence type="ECO:0000313" key="16">
    <source>
        <dbReference type="Proteomes" id="UP001432202"/>
    </source>
</evidence>
<accession>A0AAX4L0P2</accession>
<keyword evidence="9 13" id="KW-0408">Iron</keyword>
<evidence type="ECO:0000256" key="11">
    <source>
        <dbReference type="ARBA" id="ARBA00023118"/>
    </source>
</evidence>
<dbReference type="InterPro" id="IPR051827">
    <property type="entry name" value="Cas4_exonuclease"/>
</dbReference>
<feature type="domain" description="DUF83" evidence="14">
    <location>
        <begin position="24"/>
        <end position="197"/>
    </location>
</feature>
<keyword evidence="7 13" id="KW-0378">Hydrolase</keyword>
<organism evidence="15 16">
    <name type="scientific">Sulfolobus tengchongensis</name>
    <dbReference type="NCBI Taxonomy" id="207809"/>
    <lineage>
        <taxon>Archaea</taxon>
        <taxon>Thermoproteota</taxon>
        <taxon>Thermoprotei</taxon>
        <taxon>Sulfolobales</taxon>
        <taxon>Sulfolobaceae</taxon>
        <taxon>Sulfolobus</taxon>
    </lineage>
</organism>
<dbReference type="RefSeq" id="WP_338599380.1">
    <property type="nucleotide sequence ID" value="NZ_CP146016.1"/>
</dbReference>
<comment type="function">
    <text evidence="13">CRISPR (clustered regularly interspaced short palindromic repeat) is an adaptive immune system that provides protection against mobile genetic elements (viruses, transposable elements and conjugative plasmids). CRISPR clusters contain sequences complementary to antecedent mobile elements and target invading nucleic acids. CRISPR clusters are transcribed and processed into CRISPR RNA (crRNA).</text>
</comment>
<dbReference type="AlphaFoldDB" id="A0AAX4L0P2"/>
<keyword evidence="10 13" id="KW-0411">Iron-sulfur</keyword>
<reference evidence="15 16" key="1">
    <citation type="submission" date="2024-02" db="EMBL/GenBank/DDBJ databases">
        <title>STSV induces naive adaptation in Sulfolobus.</title>
        <authorList>
            <person name="Xiang X."/>
            <person name="Song M."/>
        </authorList>
    </citation>
    <scope>NUCLEOTIDE SEQUENCE [LARGE SCALE GENOMIC DNA]</scope>
    <source>
        <strain evidence="15 16">RT2</strain>
    </source>
</reference>
<dbReference type="GO" id="GO:0051607">
    <property type="term" value="P:defense response to virus"/>
    <property type="evidence" value="ECO:0007669"/>
    <property type="project" value="UniProtKB-KW"/>
</dbReference>